<dbReference type="RefSeq" id="WP_190277810.1">
    <property type="nucleotide sequence ID" value="NZ_JQED01000008.1"/>
</dbReference>
<protein>
    <submittedName>
        <fullName evidence="2">Uncharacterized protein</fullName>
    </submittedName>
</protein>
<feature type="compositionally biased region" description="Basic residues" evidence="1">
    <location>
        <begin position="1"/>
        <end position="13"/>
    </location>
</feature>
<gene>
    <name evidence="2" type="ORF">ND2E_2233</name>
</gene>
<comment type="caution">
    <text evidence="2">The sequence shown here is derived from an EMBL/GenBank/DDBJ whole genome shotgun (WGS) entry which is preliminary data.</text>
</comment>
<evidence type="ECO:0000313" key="3">
    <source>
        <dbReference type="Proteomes" id="UP000029843"/>
    </source>
</evidence>
<proteinExistence type="predicted"/>
<sequence length="57" mass="6642">MEKGLLRQKRVQTTKKDQYNRQSTDDEKLKARAAPSKAFDETGLNDFVTCNYIRGYN</sequence>
<evidence type="ECO:0000313" key="2">
    <source>
        <dbReference type="EMBL" id="KGJ93740.1"/>
    </source>
</evidence>
<name>A0A099KU79_COLPS</name>
<organism evidence="2 3">
    <name type="scientific">Colwellia psychrerythraea</name>
    <name type="common">Vibrio psychroerythus</name>
    <dbReference type="NCBI Taxonomy" id="28229"/>
    <lineage>
        <taxon>Bacteria</taxon>
        <taxon>Pseudomonadati</taxon>
        <taxon>Pseudomonadota</taxon>
        <taxon>Gammaproteobacteria</taxon>
        <taxon>Alteromonadales</taxon>
        <taxon>Colwelliaceae</taxon>
        <taxon>Colwellia</taxon>
    </lineage>
</organism>
<evidence type="ECO:0000256" key="1">
    <source>
        <dbReference type="SAM" id="MobiDB-lite"/>
    </source>
</evidence>
<dbReference type="AlphaFoldDB" id="A0A099KU79"/>
<feature type="region of interest" description="Disordered" evidence="1">
    <location>
        <begin position="1"/>
        <end position="32"/>
    </location>
</feature>
<dbReference type="EMBL" id="JQED01000008">
    <property type="protein sequence ID" value="KGJ93740.1"/>
    <property type="molecule type" value="Genomic_DNA"/>
</dbReference>
<feature type="compositionally biased region" description="Basic and acidic residues" evidence="1">
    <location>
        <begin position="14"/>
        <end position="30"/>
    </location>
</feature>
<accession>A0A099KU79</accession>
<dbReference type="PATRIC" id="fig|28229.4.peg.1264"/>
<dbReference type="Proteomes" id="UP000029843">
    <property type="component" value="Unassembled WGS sequence"/>
</dbReference>
<reference evidence="2 3" key="1">
    <citation type="submission" date="2014-08" db="EMBL/GenBank/DDBJ databases">
        <title>Genomic and Phenotypic Diversity of Colwellia psychrerythraea strains from Disparate Marine Basins.</title>
        <authorList>
            <person name="Techtmann S.M."/>
            <person name="Stelling S.C."/>
            <person name="Utturkar S.M."/>
            <person name="Alshibli N."/>
            <person name="Harris A."/>
            <person name="Brown S.D."/>
            <person name="Hazen T.C."/>
        </authorList>
    </citation>
    <scope>NUCLEOTIDE SEQUENCE [LARGE SCALE GENOMIC DNA]</scope>
    <source>
        <strain evidence="2 3">ND2E</strain>
    </source>
</reference>